<protein>
    <submittedName>
        <fullName evidence="1">Uncharacterized protein</fullName>
    </submittedName>
</protein>
<sequence length="73" mass="8280">MSLISPRALPRILLLFHSSYASERFSEQNPFQIKSPRVSHHPPAPESPLRASVTITAQLKLRQDTVFTVQLLQ</sequence>
<gene>
    <name evidence="1" type="ORF">BKA59DRAFT_10317</name>
</gene>
<dbReference type="EMBL" id="JAGPXF010000001">
    <property type="protein sequence ID" value="KAH7262042.1"/>
    <property type="molecule type" value="Genomic_DNA"/>
</dbReference>
<reference evidence="1" key="1">
    <citation type="journal article" date="2021" name="Nat. Commun.">
        <title>Genetic determinants of endophytism in the Arabidopsis root mycobiome.</title>
        <authorList>
            <person name="Mesny F."/>
            <person name="Miyauchi S."/>
            <person name="Thiergart T."/>
            <person name="Pickel B."/>
            <person name="Atanasova L."/>
            <person name="Karlsson M."/>
            <person name="Huettel B."/>
            <person name="Barry K.W."/>
            <person name="Haridas S."/>
            <person name="Chen C."/>
            <person name="Bauer D."/>
            <person name="Andreopoulos W."/>
            <person name="Pangilinan J."/>
            <person name="LaButti K."/>
            <person name="Riley R."/>
            <person name="Lipzen A."/>
            <person name="Clum A."/>
            <person name="Drula E."/>
            <person name="Henrissat B."/>
            <person name="Kohler A."/>
            <person name="Grigoriev I.V."/>
            <person name="Martin F.M."/>
            <person name="Hacquard S."/>
        </authorList>
    </citation>
    <scope>NUCLEOTIDE SEQUENCE</scope>
    <source>
        <strain evidence="1">MPI-SDFR-AT-0068</strain>
    </source>
</reference>
<organism evidence="1 2">
    <name type="scientific">Fusarium tricinctum</name>
    <dbReference type="NCBI Taxonomy" id="61284"/>
    <lineage>
        <taxon>Eukaryota</taxon>
        <taxon>Fungi</taxon>
        <taxon>Dikarya</taxon>
        <taxon>Ascomycota</taxon>
        <taxon>Pezizomycotina</taxon>
        <taxon>Sordariomycetes</taxon>
        <taxon>Hypocreomycetidae</taxon>
        <taxon>Hypocreales</taxon>
        <taxon>Nectriaceae</taxon>
        <taxon>Fusarium</taxon>
        <taxon>Fusarium tricinctum species complex</taxon>
    </lineage>
</organism>
<dbReference type="Proteomes" id="UP000813427">
    <property type="component" value="Unassembled WGS sequence"/>
</dbReference>
<proteinExistence type="predicted"/>
<evidence type="ECO:0000313" key="2">
    <source>
        <dbReference type="Proteomes" id="UP000813427"/>
    </source>
</evidence>
<dbReference type="AlphaFoldDB" id="A0A8K0S799"/>
<name>A0A8K0S799_9HYPO</name>
<accession>A0A8K0S799</accession>
<comment type="caution">
    <text evidence="1">The sequence shown here is derived from an EMBL/GenBank/DDBJ whole genome shotgun (WGS) entry which is preliminary data.</text>
</comment>
<evidence type="ECO:0000313" key="1">
    <source>
        <dbReference type="EMBL" id="KAH7262042.1"/>
    </source>
</evidence>
<keyword evidence="2" id="KW-1185">Reference proteome</keyword>